<accession>A0A1I7X5D1</accession>
<name>A0A1I7X5D1_HETBA</name>
<evidence type="ECO:0000313" key="1">
    <source>
        <dbReference type="Proteomes" id="UP000095283"/>
    </source>
</evidence>
<evidence type="ECO:0000313" key="2">
    <source>
        <dbReference type="WBParaSite" id="Hba_12596"/>
    </source>
</evidence>
<protein>
    <submittedName>
        <fullName evidence="2">Uncharacterized protein</fullName>
    </submittedName>
</protein>
<organism evidence="1 2">
    <name type="scientific">Heterorhabditis bacteriophora</name>
    <name type="common">Entomopathogenic nematode worm</name>
    <dbReference type="NCBI Taxonomy" id="37862"/>
    <lineage>
        <taxon>Eukaryota</taxon>
        <taxon>Metazoa</taxon>
        <taxon>Ecdysozoa</taxon>
        <taxon>Nematoda</taxon>
        <taxon>Chromadorea</taxon>
        <taxon>Rhabditida</taxon>
        <taxon>Rhabditina</taxon>
        <taxon>Rhabditomorpha</taxon>
        <taxon>Strongyloidea</taxon>
        <taxon>Heterorhabditidae</taxon>
        <taxon>Heterorhabditis</taxon>
    </lineage>
</organism>
<dbReference type="AlphaFoldDB" id="A0A1I7X5D1"/>
<sequence length="66" mass="7512">MAERIAGTFVSSNEHGPRHSVGELAHHTIWYKIPSSNQLPRQFCSNVFSVFITTKANSWWVQINPT</sequence>
<dbReference type="WBParaSite" id="Hba_12596">
    <property type="protein sequence ID" value="Hba_12596"/>
    <property type="gene ID" value="Hba_12596"/>
</dbReference>
<reference evidence="2" key="1">
    <citation type="submission" date="2016-11" db="UniProtKB">
        <authorList>
            <consortium name="WormBaseParasite"/>
        </authorList>
    </citation>
    <scope>IDENTIFICATION</scope>
</reference>
<keyword evidence="1" id="KW-1185">Reference proteome</keyword>
<proteinExistence type="predicted"/>
<dbReference type="Proteomes" id="UP000095283">
    <property type="component" value="Unplaced"/>
</dbReference>